<dbReference type="EMBL" id="QWEH01000009">
    <property type="protein sequence ID" value="RHW31260.1"/>
    <property type="molecule type" value="Genomic_DNA"/>
</dbReference>
<dbReference type="PROSITE" id="PS51257">
    <property type="entry name" value="PROKAR_LIPOPROTEIN"/>
    <property type="match status" value="1"/>
</dbReference>
<evidence type="ECO:0000313" key="3">
    <source>
        <dbReference type="EMBL" id="RHW31260.1"/>
    </source>
</evidence>
<name>A0A417YF03_9BACI</name>
<reference evidence="3 4" key="1">
    <citation type="journal article" date="2007" name="Int. J. Syst. Evol. Microbiol.">
        <title>Oceanobacillus profundus sp. nov., isolated from a deep-sea sediment core.</title>
        <authorList>
            <person name="Kim Y.G."/>
            <person name="Choi D.H."/>
            <person name="Hyun S."/>
            <person name="Cho B.C."/>
        </authorList>
    </citation>
    <scope>NUCLEOTIDE SEQUENCE [LARGE SCALE GENOMIC DNA]</scope>
    <source>
        <strain evidence="3 4">DSM 18246</strain>
    </source>
</reference>
<dbReference type="Proteomes" id="UP000285456">
    <property type="component" value="Unassembled WGS sequence"/>
</dbReference>
<feature type="chain" id="PRO_5038335006" description="Lipoprotein" evidence="2">
    <location>
        <begin position="19"/>
        <end position="235"/>
    </location>
</feature>
<evidence type="ECO:0000256" key="1">
    <source>
        <dbReference type="SAM" id="MobiDB-lite"/>
    </source>
</evidence>
<dbReference type="AlphaFoldDB" id="A0A417YF03"/>
<evidence type="ECO:0000313" key="4">
    <source>
        <dbReference type="Proteomes" id="UP000285456"/>
    </source>
</evidence>
<sequence>MKKYLFFAFITLILFLAACNESDTPTVEETEGNRSSAEKQAEWKEEQDSEQEPQEIEDGFWEFETNVGKFYMLGMYLNDEINEETGMYEVDFDGFRVDLAIALVDIDVNEEYQYMYDEQESIRAIQITTDVENTNDFDVSYNGNIIVITSDGEQLNSDSGILSENPVVQKYYGKVKETGAFTIVMEEDESVPESIELIMDGPYKVEDGAVDPINGAMGEEQRLEFEFISKEGLEE</sequence>
<feature type="compositionally biased region" description="Basic and acidic residues" evidence="1">
    <location>
        <begin position="36"/>
        <end position="46"/>
    </location>
</feature>
<accession>A0A417YF03</accession>
<keyword evidence="2" id="KW-0732">Signal</keyword>
<evidence type="ECO:0008006" key="5">
    <source>
        <dbReference type="Google" id="ProtNLM"/>
    </source>
</evidence>
<dbReference type="OrthoDB" id="2984209at2"/>
<gene>
    <name evidence="3" type="ORF">D1B32_13740</name>
</gene>
<feature type="signal peptide" evidence="2">
    <location>
        <begin position="1"/>
        <end position="18"/>
    </location>
</feature>
<proteinExistence type="predicted"/>
<evidence type="ECO:0000256" key="2">
    <source>
        <dbReference type="SAM" id="SignalP"/>
    </source>
</evidence>
<feature type="region of interest" description="Disordered" evidence="1">
    <location>
        <begin position="24"/>
        <end position="54"/>
    </location>
</feature>
<dbReference type="RefSeq" id="WP_095311223.1">
    <property type="nucleotide sequence ID" value="NZ_JAMAWL010000002.1"/>
</dbReference>
<protein>
    <recommendedName>
        <fullName evidence="5">Lipoprotein</fullName>
    </recommendedName>
</protein>
<comment type="caution">
    <text evidence="3">The sequence shown here is derived from an EMBL/GenBank/DDBJ whole genome shotgun (WGS) entry which is preliminary data.</text>
</comment>
<keyword evidence="4" id="KW-1185">Reference proteome</keyword>
<organism evidence="3 4">
    <name type="scientific">Oceanobacillus profundus</name>
    <dbReference type="NCBI Taxonomy" id="372463"/>
    <lineage>
        <taxon>Bacteria</taxon>
        <taxon>Bacillati</taxon>
        <taxon>Bacillota</taxon>
        <taxon>Bacilli</taxon>
        <taxon>Bacillales</taxon>
        <taxon>Bacillaceae</taxon>
        <taxon>Oceanobacillus</taxon>
    </lineage>
</organism>